<evidence type="ECO:0000256" key="4">
    <source>
        <dbReference type="ARBA" id="ARBA00022692"/>
    </source>
</evidence>
<evidence type="ECO:0000313" key="9">
    <source>
        <dbReference type="EMBL" id="CAB4571323.1"/>
    </source>
</evidence>
<feature type="domain" description="Major facilitator superfamily (MFS) profile" evidence="8">
    <location>
        <begin position="1"/>
        <end position="400"/>
    </location>
</feature>
<dbReference type="AlphaFoldDB" id="A0A6J6EAJ5"/>
<dbReference type="InterPro" id="IPR036259">
    <property type="entry name" value="MFS_trans_sf"/>
</dbReference>
<dbReference type="PROSITE" id="PS50850">
    <property type="entry name" value="MFS"/>
    <property type="match status" value="1"/>
</dbReference>
<feature type="transmembrane region" description="Helical" evidence="7">
    <location>
        <begin position="48"/>
        <end position="69"/>
    </location>
</feature>
<feature type="transmembrane region" description="Helical" evidence="7">
    <location>
        <begin position="316"/>
        <end position="336"/>
    </location>
</feature>
<dbReference type="Pfam" id="PF05977">
    <property type="entry name" value="MFS_3"/>
    <property type="match status" value="1"/>
</dbReference>
<evidence type="ECO:0000256" key="5">
    <source>
        <dbReference type="ARBA" id="ARBA00022989"/>
    </source>
</evidence>
<dbReference type="Gene3D" id="1.20.1250.20">
    <property type="entry name" value="MFS general substrate transporter like domains"/>
    <property type="match status" value="1"/>
</dbReference>
<keyword evidence="4 7" id="KW-0812">Transmembrane</keyword>
<organism evidence="9">
    <name type="scientific">freshwater metagenome</name>
    <dbReference type="NCBI Taxonomy" id="449393"/>
    <lineage>
        <taxon>unclassified sequences</taxon>
        <taxon>metagenomes</taxon>
        <taxon>ecological metagenomes</taxon>
    </lineage>
</organism>
<dbReference type="CDD" id="cd06173">
    <property type="entry name" value="MFS_MefA_like"/>
    <property type="match status" value="1"/>
</dbReference>
<dbReference type="InterPro" id="IPR020846">
    <property type="entry name" value="MFS_dom"/>
</dbReference>
<accession>A0A6J6EAJ5</accession>
<reference evidence="9" key="1">
    <citation type="submission" date="2020-05" db="EMBL/GenBank/DDBJ databases">
        <authorList>
            <person name="Chiriac C."/>
            <person name="Salcher M."/>
            <person name="Ghai R."/>
            <person name="Kavagutti S V."/>
        </authorList>
    </citation>
    <scope>NUCLEOTIDE SEQUENCE</scope>
</reference>
<dbReference type="EMBL" id="CAEZTG010000113">
    <property type="protein sequence ID" value="CAB4571323.1"/>
    <property type="molecule type" value="Genomic_DNA"/>
</dbReference>
<sequence>MSSKPGGFAALRHRNFRLYLMGQGLSQAGTWMQTVAMGWLVLKVTGSGGMLGLVSAAQFMPTLLFGAFAGTLADRHSRWHMLQITQVLAAVIAIALGVMVVTDTISVWSLFVLAAAFGTVNAFDMPIRSSFVYELVGPDDITSAVGIGSTTNNVARIIGPGAAGVLIAAFGLAVPFLVNGVSFLAITIALLLMRQSEFVPKAPVKREKGQIREGIKVVWADSRLRTPMLMTVVIGMLAYENQISLPLFAKYTFDREATGYGILSSVMGVGSVIGGLLIARFGRATHKRLGFAAAFLGGSMLLAAVMPTFWTMSAALLLVGAGSVAFITMNSATLQLTSPVEVRGRVMALYITAIIGTTPIGGPIIGWIGQHIDPRATYITGGLACLLTAAFAWPSLRRSTEEALPAEDEEAIHRSAIIDAETLVGDLDSEIPINLPTEK</sequence>
<name>A0A6J6EAJ5_9ZZZZ</name>
<feature type="transmembrane region" description="Helical" evidence="7">
    <location>
        <begin position="20"/>
        <end position="42"/>
    </location>
</feature>
<evidence type="ECO:0000256" key="7">
    <source>
        <dbReference type="SAM" id="Phobius"/>
    </source>
</evidence>
<evidence type="ECO:0000259" key="8">
    <source>
        <dbReference type="PROSITE" id="PS50850"/>
    </source>
</evidence>
<dbReference type="GO" id="GO:0005886">
    <property type="term" value="C:plasma membrane"/>
    <property type="evidence" value="ECO:0007669"/>
    <property type="project" value="UniProtKB-SubCell"/>
</dbReference>
<feature type="transmembrane region" description="Helical" evidence="7">
    <location>
        <begin position="105"/>
        <end position="123"/>
    </location>
</feature>
<feature type="transmembrane region" description="Helical" evidence="7">
    <location>
        <begin position="348"/>
        <end position="369"/>
    </location>
</feature>
<keyword evidence="6 7" id="KW-0472">Membrane</keyword>
<feature type="transmembrane region" description="Helical" evidence="7">
    <location>
        <begin position="81"/>
        <end position="99"/>
    </location>
</feature>
<evidence type="ECO:0000256" key="3">
    <source>
        <dbReference type="ARBA" id="ARBA00022475"/>
    </source>
</evidence>
<keyword evidence="5 7" id="KW-1133">Transmembrane helix</keyword>
<evidence type="ECO:0000256" key="1">
    <source>
        <dbReference type="ARBA" id="ARBA00004651"/>
    </source>
</evidence>
<proteinExistence type="predicted"/>
<feature type="transmembrane region" description="Helical" evidence="7">
    <location>
        <begin position="165"/>
        <end position="193"/>
    </location>
</feature>
<dbReference type="PANTHER" id="PTHR23513:SF11">
    <property type="entry name" value="STAPHYLOFERRIN A TRANSPORTER"/>
    <property type="match status" value="1"/>
</dbReference>
<evidence type="ECO:0000313" key="10">
    <source>
        <dbReference type="EMBL" id="CAB4657100.1"/>
    </source>
</evidence>
<comment type="subcellular location">
    <subcellularLocation>
        <location evidence="1">Cell membrane</location>
        <topology evidence="1">Multi-pass membrane protein</topology>
    </subcellularLocation>
</comment>
<dbReference type="EMBL" id="CAEZVV010000150">
    <property type="protein sequence ID" value="CAB4657100.1"/>
    <property type="molecule type" value="Genomic_DNA"/>
</dbReference>
<dbReference type="PANTHER" id="PTHR23513">
    <property type="entry name" value="INTEGRAL MEMBRANE EFFLUX PROTEIN-RELATED"/>
    <property type="match status" value="1"/>
</dbReference>
<evidence type="ECO:0000256" key="2">
    <source>
        <dbReference type="ARBA" id="ARBA00022448"/>
    </source>
</evidence>
<keyword evidence="3" id="KW-1003">Cell membrane</keyword>
<keyword evidence="2" id="KW-0813">Transport</keyword>
<feature type="transmembrane region" description="Helical" evidence="7">
    <location>
        <begin position="257"/>
        <end position="279"/>
    </location>
</feature>
<protein>
    <submittedName>
        <fullName evidence="9">Unannotated protein</fullName>
    </submittedName>
</protein>
<feature type="transmembrane region" description="Helical" evidence="7">
    <location>
        <begin position="291"/>
        <end position="310"/>
    </location>
</feature>
<dbReference type="SUPFAM" id="SSF103473">
    <property type="entry name" value="MFS general substrate transporter"/>
    <property type="match status" value="1"/>
</dbReference>
<dbReference type="GO" id="GO:0022857">
    <property type="term" value="F:transmembrane transporter activity"/>
    <property type="evidence" value="ECO:0007669"/>
    <property type="project" value="InterPro"/>
</dbReference>
<dbReference type="InterPro" id="IPR010290">
    <property type="entry name" value="TM_effector"/>
</dbReference>
<feature type="transmembrane region" description="Helical" evidence="7">
    <location>
        <begin position="375"/>
        <end position="393"/>
    </location>
</feature>
<evidence type="ECO:0000256" key="6">
    <source>
        <dbReference type="ARBA" id="ARBA00023136"/>
    </source>
</evidence>
<gene>
    <name evidence="9" type="ORF">UFOPK1603_01185</name>
    <name evidence="10" type="ORF">UFOPK2143_01609</name>
</gene>